<accession>A0A9D1T0X6</accession>
<dbReference type="CDD" id="cd07937">
    <property type="entry name" value="DRE_TIM_PC_TC_5S"/>
    <property type="match status" value="1"/>
</dbReference>
<dbReference type="Gene3D" id="3.20.20.70">
    <property type="entry name" value="Aldolase class I"/>
    <property type="match status" value="1"/>
</dbReference>
<reference evidence="2" key="1">
    <citation type="submission" date="2020-10" db="EMBL/GenBank/DDBJ databases">
        <authorList>
            <person name="Gilroy R."/>
        </authorList>
    </citation>
    <scope>NUCLEOTIDE SEQUENCE</scope>
    <source>
        <strain evidence="2">4920</strain>
    </source>
</reference>
<gene>
    <name evidence="2" type="ORF">IAC74_08095</name>
</gene>
<proteinExistence type="predicted"/>
<dbReference type="Pfam" id="PF02436">
    <property type="entry name" value="PYC_OADA"/>
    <property type="match status" value="1"/>
</dbReference>
<comment type="caution">
    <text evidence="2">The sequence shown here is derived from an EMBL/GenBank/DDBJ whole genome shotgun (WGS) entry which is preliminary data.</text>
</comment>
<dbReference type="InterPro" id="IPR013785">
    <property type="entry name" value="Aldolase_TIM"/>
</dbReference>
<dbReference type="SUPFAM" id="SSF51569">
    <property type="entry name" value="Aldolase"/>
    <property type="match status" value="1"/>
</dbReference>
<dbReference type="NCBIfam" id="NF008985">
    <property type="entry name" value="PRK12331.1"/>
    <property type="match status" value="1"/>
</dbReference>
<dbReference type="PANTHER" id="PTHR43778">
    <property type="entry name" value="PYRUVATE CARBOXYLASE"/>
    <property type="match status" value="1"/>
</dbReference>
<dbReference type="NCBIfam" id="NF006761">
    <property type="entry name" value="PRK09282.1"/>
    <property type="match status" value="1"/>
</dbReference>
<evidence type="ECO:0000313" key="2">
    <source>
        <dbReference type="EMBL" id="HIV03522.1"/>
    </source>
</evidence>
<dbReference type="PANTHER" id="PTHR43778:SF2">
    <property type="entry name" value="PYRUVATE CARBOXYLASE, MITOCHONDRIAL"/>
    <property type="match status" value="1"/>
</dbReference>
<evidence type="ECO:0000259" key="1">
    <source>
        <dbReference type="PROSITE" id="PS50991"/>
    </source>
</evidence>
<dbReference type="EMBL" id="DVOF01000243">
    <property type="protein sequence ID" value="HIV03522.1"/>
    <property type="molecule type" value="Genomic_DNA"/>
</dbReference>
<dbReference type="Proteomes" id="UP000886743">
    <property type="component" value="Unassembled WGS sequence"/>
</dbReference>
<dbReference type="Pfam" id="PF00682">
    <property type="entry name" value="HMGL-like"/>
    <property type="match status" value="1"/>
</dbReference>
<protein>
    <submittedName>
        <fullName evidence="2">Oxaloacetate decarboxylase subunit alpha</fullName>
    </submittedName>
</protein>
<dbReference type="InterPro" id="IPR003379">
    <property type="entry name" value="Carboxylase_cons_dom"/>
</dbReference>
<reference evidence="2" key="2">
    <citation type="journal article" date="2021" name="PeerJ">
        <title>Extensive microbial diversity within the chicken gut microbiome revealed by metagenomics and culture.</title>
        <authorList>
            <person name="Gilroy R."/>
            <person name="Ravi A."/>
            <person name="Getino M."/>
            <person name="Pursley I."/>
            <person name="Horton D.L."/>
            <person name="Alikhan N.F."/>
            <person name="Baker D."/>
            <person name="Gharbi K."/>
            <person name="Hall N."/>
            <person name="Watson M."/>
            <person name="Adriaenssens E.M."/>
            <person name="Foster-Nyarko E."/>
            <person name="Jarju S."/>
            <person name="Secka A."/>
            <person name="Antonio M."/>
            <person name="Oren A."/>
            <person name="Chaudhuri R.R."/>
            <person name="La Ragione R."/>
            <person name="Hildebrand F."/>
            <person name="Pallen M.J."/>
        </authorList>
    </citation>
    <scope>NUCLEOTIDE SEQUENCE</scope>
    <source>
        <strain evidence="2">4920</strain>
    </source>
</reference>
<feature type="domain" description="Pyruvate carboxyltransferase" evidence="1">
    <location>
        <begin position="10"/>
        <end position="270"/>
    </location>
</feature>
<name>A0A9D1T0X6_9FIRM</name>
<sequence>MANKPGKKAVQITETVLRDAPQSLIATRMTTEEMLPIVEKLDKVGYRSLEAWGGATFDACLRFLNEDPWERLRKIKDKAKKTPIQMLFRGQNILGYKHYADDVVDYFVKKSVDNGVDIIRIFDALNDVRNLQASIKAANKAKAHVQATLCYTISPVHNIESFTKLAKELEGMGADSICIKDMAGLLLPYTAYDLVKAIKETVKIPVQLHTHYTSGEASMTYLKAIEAGVDVIDCAMSPLAMGTSQPATESMVAALQGTEYDTGYDLELLTEIADYFRPLREKYLASGLMSPKVMGVDVNTLLYQVPGGMLSNLVSQLKQQGREDKLMDVLKEVPRVRADLGYPPLVTPSSQIVGTQAVLNVLTGERYKMVSKETKGIVRGEYGQTPVPISDEIVKKIIGDEPRITCRPADKIKPELPKLRQEVKEWQEQDEDVLSYALFGQVAVKFFEWRRAQKYKIDTEYIDMDAMTYPV</sequence>
<evidence type="ECO:0000313" key="3">
    <source>
        <dbReference type="Proteomes" id="UP000886743"/>
    </source>
</evidence>
<dbReference type="AlphaFoldDB" id="A0A9D1T0X6"/>
<organism evidence="2 3">
    <name type="scientific">Candidatus Aphodoplasma excrementigallinarum</name>
    <dbReference type="NCBI Taxonomy" id="2840673"/>
    <lineage>
        <taxon>Bacteria</taxon>
        <taxon>Bacillati</taxon>
        <taxon>Bacillota</taxon>
        <taxon>Clostridia</taxon>
        <taxon>Eubacteriales</taxon>
        <taxon>Candidatus Aphodoplasma</taxon>
    </lineage>
</organism>
<dbReference type="GO" id="GO:0005737">
    <property type="term" value="C:cytoplasm"/>
    <property type="evidence" value="ECO:0007669"/>
    <property type="project" value="TreeGrafter"/>
</dbReference>
<dbReference type="GO" id="GO:0006094">
    <property type="term" value="P:gluconeogenesis"/>
    <property type="evidence" value="ECO:0007669"/>
    <property type="project" value="TreeGrafter"/>
</dbReference>
<dbReference type="PROSITE" id="PS50991">
    <property type="entry name" value="PYR_CT"/>
    <property type="match status" value="1"/>
</dbReference>
<dbReference type="InterPro" id="IPR000891">
    <property type="entry name" value="PYR_CT"/>
</dbReference>
<dbReference type="SUPFAM" id="SSF89000">
    <property type="entry name" value="post-HMGL domain-like"/>
    <property type="match status" value="1"/>
</dbReference>
<dbReference type="GO" id="GO:0004736">
    <property type="term" value="F:pyruvate carboxylase activity"/>
    <property type="evidence" value="ECO:0007669"/>
    <property type="project" value="TreeGrafter"/>
</dbReference>
<dbReference type="InterPro" id="IPR055268">
    <property type="entry name" value="PCB-like"/>
</dbReference>